<name>A0A0G0ASK7_9BACT</name>
<feature type="region of interest" description="Disordered" evidence="1">
    <location>
        <begin position="461"/>
        <end position="484"/>
    </location>
</feature>
<dbReference type="Proteomes" id="UP000034488">
    <property type="component" value="Unassembled WGS sequence"/>
</dbReference>
<feature type="region of interest" description="Disordered" evidence="1">
    <location>
        <begin position="282"/>
        <end position="336"/>
    </location>
</feature>
<evidence type="ECO:0000256" key="1">
    <source>
        <dbReference type="SAM" id="MobiDB-lite"/>
    </source>
</evidence>
<dbReference type="InterPro" id="IPR018765">
    <property type="entry name" value="DUF2341"/>
</dbReference>
<evidence type="ECO:0000313" key="4">
    <source>
        <dbReference type="Proteomes" id="UP000034488"/>
    </source>
</evidence>
<feature type="compositionally biased region" description="Polar residues" evidence="1">
    <location>
        <begin position="315"/>
        <end position="330"/>
    </location>
</feature>
<evidence type="ECO:0000313" key="3">
    <source>
        <dbReference type="EMBL" id="KKP54386.1"/>
    </source>
</evidence>
<accession>A0A0G0ASK7</accession>
<feature type="domain" description="DUF2341" evidence="2">
    <location>
        <begin position="79"/>
        <end position="151"/>
    </location>
</feature>
<dbReference type="Pfam" id="PF10102">
    <property type="entry name" value="DUF2341"/>
    <property type="match status" value="1"/>
</dbReference>
<evidence type="ECO:0000259" key="2">
    <source>
        <dbReference type="Pfam" id="PF10102"/>
    </source>
</evidence>
<protein>
    <recommendedName>
        <fullName evidence="2">DUF2341 domain-containing protein</fullName>
    </recommendedName>
</protein>
<dbReference type="AlphaFoldDB" id="A0A0G0ASK7"/>
<dbReference type="EMBL" id="LBPI01000019">
    <property type="protein sequence ID" value="KKP54386.1"/>
    <property type="molecule type" value="Genomic_DNA"/>
</dbReference>
<proteinExistence type="predicted"/>
<dbReference type="Gene3D" id="2.60.40.10">
    <property type="entry name" value="Immunoglobulins"/>
    <property type="match status" value="1"/>
</dbReference>
<sequence>MGRNVKNIFFTILLLFLVFLSLFFFAKYSSFVVEAWYNSSWFYRKPVTITNGGSLLTNEDVLIVVDSATLISNSKLQTDCDDFRFTDSDGSTLISYWIEGGCNTSSTQIWVRVPSVPTGNKTIYMYYGNPAATLAEQSWSGNFILFADASCPASWTRNSTFDSRFIYGSSTYGSTGGVAVSHNHGGTLSVATGGASVTGGVGGSVEQPCTNLTTATHTISGTIGYADSSPSYLTTILCQRNKLSNLGNLILLSDSTTPSGWTRMTAFDSKFPYGSASYGTSGGTTTHTHGLSSLTSGQSAQDCSAEIDPPDPNSRWISNPTHTHPSVVTDSNSSSSNLPSYKILLYVKSPTGLVSLNQTLISPVSVLPPLGWNGYTTLNSVFVMGGATANLTTQGASTHNHSATFTLQASTTYISKNASSMLRAAPNHTHTASYTYTSTSLLPPYTTIIYASRKTSLSSSLGTEENANTAPTAPTIPYTNGGTNPTGVVPSPYFSAIFNDPDTGDTGVSYQIQVNTQSDFLGTVMWDSGLQTK</sequence>
<reference evidence="3 4" key="1">
    <citation type="journal article" date="2015" name="Nature">
        <title>rRNA introns, odd ribosomes, and small enigmatic genomes across a large radiation of phyla.</title>
        <authorList>
            <person name="Brown C.T."/>
            <person name="Hug L.A."/>
            <person name="Thomas B.C."/>
            <person name="Sharon I."/>
            <person name="Castelle C.J."/>
            <person name="Singh A."/>
            <person name="Wilkins M.J."/>
            <person name="Williams K.H."/>
            <person name="Banfield J.F."/>
        </authorList>
    </citation>
    <scope>NUCLEOTIDE SEQUENCE [LARGE SCALE GENOMIC DNA]</scope>
</reference>
<organism evidence="3 4">
    <name type="scientific">candidate division WS6 bacterium GW2011_GWB1_33_6</name>
    <dbReference type="NCBI Taxonomy" id="1619088"/>
    <lineage>
        <taxon>Bacteria</taxon>
        <taxon>Candidatus Dojkabacteria</taxon>
    </lineage>
</organism>
<dbReference type="InterPro" id="IPR013783">
    <property type="entry name" value="Ig-like_fold"/>
</dbReference>
<comment type="caution">
    <text evidence="3">The sequence shown here is derived from an EMBL/GenBank/DDBJ whole genome shotgun (WGS) entry which is preliminary data.</text>
</comment>
<gene>
    <name evidence="3" type="ORF">UR47_C0019G0002</name>
</gene>
<feature type="compositionally biased region" description="Low complexity" evidence="1">
    <location>
        <begin position="282"/>
        <end position="297"/>
    </location>
</feature>